<keyword evidence="16 18" id="KW-0472">Membrane</keyword>
<keyword evidence="4" id="KW-0813">Transport</keyword>
<dbReference type="InterPro" id="IPR023298">
    <property type="entry name" value="ATPase_P-typ_TM_dom_sf"/>
</dbReference>
<evidence type="ECO:0000313" key="22">
    <source>
        <dbReference type="Proteomes" id="UP000037035"/>
    </source>
</evidence>
<sequence>MSSINDPLTSKPLLSSSNSFLTPPPLLQTTLTISGMTCGSCVSAIESNLKKLSGIESVSVALLTEQAIVIHDEASTSVYSIIDQIDLSGFDATLISSQPFANPKKPTPVLKRESSYLTVDSSPKLLEISFKVGGMTCASCSSSIETQIKKLDGVHLVSVALLAGRCKIRCDADAWTPDALRSEIEDLGFDAEILSATELNPTISSLSKSSHVSPVSEHRSQINIMGISNIEDARGWRSSVDLEDSVNKIHGVLSCQVKLSNGTYVMFLNHIRSIVPLRAVVDHTSSLGYDPVIGSGDSASNSIQLQSLARTKEVASWRNACRSAAFFALPVFFLQMMVPMFPKSTFLHKLCDTPIIFTGWYLGDILCLFLTLPVQFVIGRRFYRSAWKSLRHGTATMDVLVVIGTSSAFFFSLLSLLVAPFFIATGSVPRTYHPSIFFDTCTMLITFVSFGRYLENLAKGKTSAALSKLISLCPPSATLYLDPPQCTQEKQLPTELIEVGDILKIVPGDKIPADGTVVSGESSIDESMVTGEAVHVSKNIGDQVIGGTVNGFGTFNMLVSRAGSDTALSQIVKLVEEAQTSKAPIQAFADTVAGYFVPTVLGLGLLTFVGWMVISHTSLINYIPPLKHLFVTSTTSDGNGGGKFMTCLKLCISVIVVACPCALGLSTPTAVMGAGPLEAANTIDKIVLDKTGTLTTAQLEVIDIRWAAHLAEGSLDGDEMDKTKKQVLMALTATEARSEHPLAKAVAKFGLKTLGWLAVPSTVQVTGFESFTGAGVRCGVRLSTDSQRIHQLVVGNFKFMTGSTAEATNGDSNASKPLDPVMKKFQVEHEDQGHTCVFVEFDGQLLCTIALADLLKPEARQAVEAFRNMGMSVILVTGDHRRTALAIARQVGISPQDVYASVSPEGKRMIVEQLQEDRLDSSTSLSSRARPSHPNSSKTTRPCRVAMVGDGINDSPALARADLGIAMCSGTDIAMEAADIILMKSNLLDVVSAIDLSRRVFRQIRLNFLWASVYNLIGIPLAMGFFLPWGIHLHPMMAGAAMAFSSVSVVCSSLTLRFWTKPKIALRPDERHVQSGLLMELRNALGGLLAALVAPLQSLGPLLLHPFRTCLRSASPAYYTPIIDTDLEELLPMTAV</sequence>
<comment type="caution">
    <text evidence="21">The sequence shown here is derived from an EMBL/GenBank/DDBJ whole genome shotgun (WGS) entry which is preliminary data.</text>
</comment>
<dbReference type="InterPro" id="IPR027256">
    <property type="entry name" value="P-typ_ATPase_IB"/>
</dbReference>
<evidence type="ECO:0000256" key="12">
    <source>
        <dbReference type="ARBA" id="ARBA00022967"/>
    </source>
</evidence>
<feature type="transmembrane region" description="Helical" evidence="18">
    <location>
        <begin position="643"/>
        <end position="665"/>
    </location>
</feature>
<keyword evidence="11" id="KW-0460">Magnesium</keyword>
<dbReference type="InterPro" id="IPR036412">
    <property type="entry name" value="HAD-like_sf"/>
</dbReference>
<organism evidence="21 22">
    <name type="scientific">Puccinia sorghi</name>
    <dbReference type="NCBI Taxonomy" id="27349"/>
    <lineage>
        <taxon>Eukaryota</taxon>
        <taxon>Fungi</taxon>
        <taxon>Dikarya</taxon>
        <taxon>Basidiomycota</taxon>
        <taxon>Pucciniomycotina</taxon>
        <taxon>Pucciniomycetes</taxon>
        <taxon>Pucciniales</taxon>
        <taxon>Pucciniaceae</taxon>
        <taxon>Puccinia</taxon>
    </lineage>
</organism>
<feature type="transmembrane region" description="Helical" evidence="18">
    <location>
        <begin position="1037"/>
        <end position="1060"/>
    </location>
</feature>
<evidence type="ECO:0000256" key="7">
    <source>
        <dbReference type="ARBA" id="ARBA00022737"/>
    </source>
</evidence>
<dbReference type="PROSITE" id="PS01229">
    <property type="entry name" value="COF_2"/>
    <property type="match status" value="1"/>
</dbReference>
<keyword evidence="15" id="KW-0406">Ion transport</keyword>
<feature type="transmembrane region" description="Helical" evidence="18">
    <location>
        <begin position="320"/>
        <end position="338"/>
    </location>
</feature>
<dbReference type="SUPFAM" id="SSF81665">
    <property type="entry name" value="Calcium ATPase, transmembrane domain M"/>
    <property type="match status" value="1"/>
</dbReference>
<dbReference type="PROSITE" id="PS00154">
    <property type="entry name" value="ATPASE_E1_E2"/>
    <property type="match status" value="1"/>
</dbReference>
<dbReference type="Pfam" id="PF00122">
    <property type="entry name" value="E1-E2_ATPase"/>
    <property type="match status" value="1"/>
</dbReference>
<protein>
    <recommendedName>
        <fullName evidence="3">P-type Cu(+) transporter</fullName>
        <ecNumber evidence="3">7.2.2.8</ecNumber>
    </recommendedName>
    <alternativeName>
        <fullName evidence="17">Cu(2+)-ATPase</fullName>
    </alternativeName>
</protein>
<dbReference type="SFLD" id="SFLDF00027">
    <property type="entry name" value="p-type_atpase"/>
    <property type="match status" value="1"/>
</dbReference>
<dbReference type="GO" id="GO:0016020">
    <property type="term" value="C:membrane"/>
    <property type="evidence" value="ECO:0007669"/>
    <property type="project" value="UniProtKB-SubCell"/>
</dbReference>
<keyword evidence="10 18" id="KW-0067">ATP-binding</keyword>
<keyword evidence="12" id="KW-1278">Translocase</keyword>
<feature type="transmembrane region" description="Helical" evidence="18">
    <location>
        <begin position="1008"/>
        <end position="1031"/>
    </location>
</feature>
<evidence type="ECO:0000313" key="21">
    <source>
        <dbReference type="EMBL" id="KNZ49828.1"/>
    </source>
</evidence>
<dbReference type="NCBIfam" id="TIGR01525">
    <property type="entry name" value="ATPase-IB_hvy"/>
    <property type="match status" value="1"/>
</dbReference>
<dbReference type="Gene3D" id="2.70.150.10">
    <property type="entry name" value="Calcium-transporting ATPase, cytoplasmic transduction domain A"/>
    <property type="match status" value="1"/>
</dbReference>
<dbReference type="InterPro" id="IPR006121">
    <property type="entry name" value="HMA_dom"/>
</dbReference>
<feature type="transmembrane region" description="Helical" evidence="18">
    <location>
        <begin position="435"/>
        <end position="454"/>
    </location>
</feature>
<dbReference type="EMBL" id="LAVV01009900">
    <property type="protein sequence ID" value="KNZ49828.1"/>
    <property type="molecule type" value="Genomic_DNA"/>
</dbReference>
<dbReference type="SFLD" id="SFLDS00003">
    <property type="entry name" value="Haloacid_Dehalogenase"/>
    <property type="match status" value="1"/>
</dbReference>
<dbReference type="GO" id="GO:0140581">
    <property type="term" value="F:P-type monovalent copper transporter activity"/>
    <property type="evidence" value="ECO:0007669"/>
    <property type="project" value="UniProtKB-EC"/>
</dbReference>
<keyword evidence="14" id="KW-0186">Copper</keyword>
<evidence type="ECO:0000256" key="19">
    <source>
        <dbReference type="SAM" id="MobiDB-lite"/>
    </source>
</evidence>
<dbReference type="SUPFAM" id="SSF81660">
    <property type="entry name" value="Metal cation-transporting ATPase, ATP-binding domain N"/>
    <property type="match status" value="1"/>
</dbReference>
<name>A0A0L6UMR4_9BASI</name>
<dbReference type="InterPro" id="IPR023214">
    <property type="entry name" value="HAD_sf"/>
</dbReference>
<evidence type="ECO:0000256" key="8">
    <source>
        <dbReference type="ARBA" id="ARBA00022741"/>
    </source>
</evidence>
<evidence type="ECO:0000256" key="11">
    <source>
        <dbReference type="ARBA" id="ARBA00022842"/>
    </source>
</evidence>
<feature type="transmembrane region" description="Helical" evidence="18">
    <location>
        <begin position="592"/>
        <end position="614"/>
    </location>
</feature>
<dbReference type="FunFam" id="3.30.70.100:FF:000001">
    <property type="entry name" value="ATPase copper transporting beta"/>
    <property type="match status" value="2"/>
</dbReference>
<evidence type="ECO:0000256" key="15">
    <source>
        <dbReference type="ARBA" id="ARBA00023065"/>
    </source>
</evidence>
<dbReference type="InterPro" id="IPR059000">
    <property type="entry name" value="ATPase_P-type_domA"/>
</dbReference>
<dbReference type="VEuPathDB" id="FungiDB:VP01_475g11"/>
<dbReference type="PROSITE" id="PS01047">
    <property type="entry name" value="HMA_1"/>
    <property type="match status" value="2"/>
</dbReference>
<evidence type="ECO:0000256" key="10">
    <source>
        <dbReference type="ARBA" id="ARBA00022840"/>
    </source>
</evidence>
<dbReference type="STRING" id="27349.A0A0L6UMR4"/>
<evidence type="ECO:0000256" key="2">
    <source>
        <dbReference type="ARBA" id="ARBA00006024"/>
    </source>
</evidence>
<evidence type="ECO:0000256" key="5">
    <source>
        <dbReference type="ARBA" id="ARBA00022692"/>
    </source>
</evidence>
<dbReference type="InterPro" id="IPR018303">
    <property type="entry name" value="ATPase_P-typ_P_site"/>
</dbReference>
<dbReference type="InterPro" id="IPR044492">
    <property type="entry name" value="P_typ_ATPase_HD_dom"/>
</dbReference>
<dbReference type="Pfam" id="PF00702">
    <property type="entry name" value="Hydrolase"/>
    <property type="match status" value="1"/>
</dbReference>
<dbReference type="GO" id="GO:0016887">
    <property type="term" value="F:ATP hydrolysis activity"/>
    <property type="evidence" value="ECO:0007669"/>
    <property type="project" value="InterPro"/>
</dbReference>
<dbReference type="CDD" id="cd00371">
    <property type="entry name" value="HMA"/>
    <property type="match status" value="2"/>
</dbReference>
<dbReference type="NCBIfam" id="TIGR00003">
    <property type="entry name" value="copper ion binding protein"/>
    <property type="match status" value="2"/>
</dbReference>
<keyword evidence="8 18" id="KW-0547">Nucleotide-binding</keyword>
<dbReference type="PRINTS" id="PR00119">
    <property type="entry name" value="CATATPASE"/>
</dbReference>
<dbReference type="CDD" id="cd02094">
    <property type="entry name" value="P-type_ATPase_Cu-like"/>
    <property type="match status" value="1"/>
</dbReference>
<dbReference type="AlphaFoldDB" id="A0A0L6UMR4"/>
<feature type="domain" description="HMA" evidence="20">
    <location>
        <begin position="126"/>
        <end position="192"/>
    </location>
</feature>
<evidence type="ECO:0000256" key="4">
    <source>
        <dbReference type="ARBA" id="ARBA00022448"/>
    </source>
</evidence>
<feature type="region of interest" description="Disordered" evidence="19">
    <location>
        <begin position="917"/>
        <end position="942"/>
    </location>
</feature>
<keyword evidence="7" id="KW-0677">Repeat</keyword>
<evidence type="ECO:0000256" key="9">
    <source>
        <dbReference type="ARBA" id="ARBA00022796"/>
    </source>
</evidence>
<dbReference type="InterPro" id="IPR006122">
    <property type="entry name" value="HMA_Cu_ion-bd"/>
</dbReference>
<dbReference type="InterPro" id="IPR001757">
    <property type="entry name" value="P_typ_ATPase"/>
</dbReference>
<keyword evidence="5 18" id="KW-0812">Transmembrane</keyword>
<dbReference type="NCBIfam" id="TIGR01494">
    <property type="entry name" value="ATPase_P-type"/>
    <property type="match status" value="2"/>
</dbReference>
<dbReference type="SUPFAM" id="SSF56784">
    <property type="entry name" value="HAD-like"/>
    <property type="match status" value="1"/>
</dbReference>
<proteinExistence type="inferred from homology"/>
<dbReference type="SUPFAM" id="SSF81653">
    <property type="entry name" value="Calcium ATPase, transduction domain A"/>
    <property type="match status" value="1"/>
</dbReference>
<feature type="transmembrane region" description="Helical" evidence="18">
    <location>
        <begin position="399"/>
        <end position="423"/>
    </location>
</feature>
<reference evidence="21 22" key="1">
    <citation type="submission" date="2015-08" db="EMBL/GenBank/DDBJ databases">
        <title>Next Generation Sequencing and Analysis of the Genome of Puccinia sorghi L Schw, the Causal Agent of Maize Common Rust.</title>
        <authorList>
            <person name="Rochi L."/>
            <person name="Burguener G."/>
            <person name="Darino M."/>
            <person name="Turjanski A."/>
            <person name="Kreff E."/>
            <person name="Dieguez M.J."/>
            <person name="Sacco F."/>
        </authorList>
    </citation>
    <scope>NUCLEOTIDE SEQUENCE [LARGE SCALE GENOMIC DNA]</scope>
    <source>
        <strain evidence="21 22">RO10H11247</strain>
    </source>
</reference>
<dbReference type="PANTHER" id="PTHR43520">
    <property type="entry name" value="ATP7, ISOFORM B"/>
    <property type="match status" value="1"/>
</dbReference>
<dbReference type="FunFam" id="2.70.150.10:FF:000002">
    <property type="entry name" value="Copper-transporting ATPase 1, putative"/>
    <property type="match status" value="1"/>
</dbReference>
<gene>
    <name evidence="21" type="ORF">VP01_475g11</name>
</gene>
<dbReference type="GO" id="GO:0055070">
    <property type="term" value="P:copper ion homeostasis"/>
    <property type="evidence" value="ECO:0007669"/>
    <property type="project" value="TreeGrafter"/>
</dbReference>
<dbReference type="SUPFAM" id="SSF55008">
    <property type="entry name" value="HMA, heavy metal-associated domain"/>
    <property type="match status" value="2"/>
</dbReference>
<comment type="similarity">
    <text evidence="2 18">Belongs to the cation transport ATPase (P-type) (TC 3.A.3) family. Type IB subfamily.</text>
</comment>
<dbReference type="Gene3D" id="3.40.50.1000">
    <property type="entry name" value="HAD superfamily/HAD-like"/>
    <property type="match status" value="1"/>
</dbReference>
<dbReference type="EC" id="7.2.2.8" evidence="3"/>
<evidence type="ECO:0000256" key="6">
    <source>
        <dbReference type="ARBA" id="ARBA00022723"/>
    </source>
</evidence>
<keyword evidence="22" id="KW-1185">Reference proteome</keyword>
<evidence type="ECO:0000256" key="1">
    <source>
        <dbReference type="ARBA" id="ARBA00004127"/>
    </source>
</evidence>
<comment type="subcellular location">
    <subcellularLocation>
        <location evidence="1">Endomembrane system</location>
        <topology evidence="1">Multi-pass membrane protein</topology>
    </subcellularLocation>
    <subcellularLocation>
        <location evidence="18">Membrane</location>
    </subcellularLocation>
</comment>
<keyword evidence="9" id="KW-0187">Copper transport</keyword>
<evidence type="ECO:0000259" key="20">
    <source>
        <dbReference type="PROSITE" id="PS50846"/>
    </source>
</evidence>
<dbReference type="FunFam" id="3.40.50.1000:FF:000144">
    <property type="entry name" value="copper-transporting ATPase 1 isoform X2"/>
    <property type="match status" value="1"/>
</dbReference>
<accession>A0A0L6UMR4</accession>
<dbReference type="InterPro" id="IPR017969">
    <property type="entry name" value="Heavy-metal-associated_CS"/>
</dbReference>
<keyword evidence="13 18" id="KW-1133">Transmembrane helix</keyword>
<dbReference type="SFLD" id="SFLDG00002">
    <property type="entry name" value="C1.7:_P-type_atpase_like"/>
    <property type="match status" value="1"/>
</dbReference>
<feature type="transmembrane region" description="Helical" evidence="18">
    <location>
        <begin position="358"/>
        <end position="378"/>
    </location>
</feature>
<evidence type="ECO:0000256" key="16">
    <source>
        <dbReference type="ARBA" id="ARBA00023136"/>
    </source>
</evidence>
<dbReference type="PANTHER" id="PTHR43520:SF8">
    <property type="entry name" value="P-TYPE CU(+) TRANSPORTER"/>
    <property type="match status" value="1"/>
</dbReference>
<dbReference type="InterPro" id="IPR008250">
    <property type="entry name" value="ATPase_P-typ_transduc_dom_A_sf"/>
</dbReference>
<evidence type="ECO:0000256" key="18">
    <source>
        <dbReference type="RuleBase" id="RU362081"/>
    </source>
</evidence>
<evidence type="ECO:0000256" key="14">
    <source>
        <dbReference type="ARBA" id="ARBA00023008"/>
    </source>
</evidence>
<evidence type="ECO:0000256" key="13">
    <source>
        <dbReference type="ARBA" id="ARBA00022989"/>
    </source>
</evidence>
<dbReference type="PROSITE" id="PS50846">
    <property type="entry name" value="HMA_2"/>
    <property type="match status" value="2"/>
</dbReference>
<dbReference type="GO" id="GO:0043682">
    <property type="term" value="F:P-type divalent copper transporter activity"/>
    <property type="evidence" value="ECO:0007669"/>
    <property type="project" value="TreeGrafter"/>
</dbReference>
<dbReference type="GO" id="GO:0005507">
    <property type="term" value="F:copper ion binding"/>
    <property type="evidence" value="ECO:0007669"/>
    <property type="project" value="InterPro"/>
</dbReference>
<dbReference type="GO" id="GO:0012505">
    <property type="term" value="C:endomembrane system"/>
    <property type="evidence" value="ECO:0007669"/>
    <property type="project" value="UniProtKB-SubCell"/>
</dbReference>
<dbReference type="InterPro" id="IPR036163">
    <property type="entry name" value="HMA_dom_sf"/>
</dbReference>
<evidence type="ECO:0000256" key="3">
    <source>
        <dbReference type="ARBA" id="ARBA00012517"/>
    </source>
</evidence>
<keyword evidence="6 18" id="KW-0479">Metal-binding</keyword>
<dbReference type="InterPro" id="IPR023299">
    <property type="entry name" value="ATPase_P-typ_cyto_dom_N"/>
</dbReference>
<feature type="domain" description="HMA" evidence="20">
    <location>
        <begin position="27"/>
        <end position="93"/>
    </location>
</feature>
<dbReference type="Gene3D" id="3.40.1110.10">
    <property type="entry name" value="Calcium-transporting ATPase, cytoplasmic domain N"/>
    <property type="match status" value="1"/>
</dbReference>
<dbReference type="Pfam" id="PF00403">
    <property type="entry name" value="HMA"/>
    <property type="match status" value="2"/>
</dbReference>
<dbReference type="Proteomes" id="UP000037035">
    <property type="component" value="Unassembled WGS sequence"/>
</dbReference>
<dbReference type="Gene3D" id="3.30.70.100">
    <property type="match status" value="2"/>
</dbReference>
<dbReference type="GO" id="GO:0005524">
    <property type="term" value="F:ATP binding"/>
    <property type="evidence" value="ECO:0007669"/>
    <property type="project" value="UniProtKB-UniRule"/>
</dbReference>
<evidence type="ECO:0000256" key="17">
    <source>
        <dbReference type="ARBA" id="ARBA00080126"/>
    </source>
</evidence>
<dbReference type="OrthoDB" id="2503562at2759"/>